<feature type="region of interest" description="Disordered" evidence="1">
    <location>
        <begin position="68"/>
        <end position="97"/>
    </location>
</feature>
<accession>A0A9D2EJY0</accession>
<reference evidence="2" key="1">
    <citation type="journal article" date="2021" name="PeerJ">
        <title>Extensive microbial diversity within the chicken gut microbiome revealed by metagenomics and culture.</title>
        <authorList>
            <person name="Gilroy R."/>
            <person name="Ravi A."/>
            <person name="Getino M."/>
            <person name="Pursley I."/>
            <person name="Horton D.L."/>
            <person name="Alikhan N.F."/>
            <person name="Baker D."/>
            <person name="Gharbi K."/>
            <person name="Hall N."/>
            <person name="Watson M."/>
            <person name="Adriaenssens E.M."/>
            <person name="Foster-Nyarko E."/>
            <person name="Jarju S."/>
            <person name="Secka A."/>
            <person name="Antonio M."/>
            <person name="Oren A."/>
            <person name="Chaudhuri R.R."/>
            <person name="La Ragione R."/>
            <person name="Hildebrand F."/>
            <person name="Pallen M.J."/>
        </authorList>
    </citation>
    <scope>NUCLEOTIDE SEQUENCE</scope>
    <source>
        <strain evidence="2">CHK179-28034</strain>
    </source>
</reference>
<name>A0A9D2EJY0_9FIRM</name>
<dbReference type="Proteomes" id="UP000824049">
    <property type="component" value="Unassembled WGS sequence"/>
</dbReference>
<protein>
    <submittedName>
        <fullName evidence="2">Uncharacterized protein</fullName>
    </submittedName>
</protein>
<evidence type="ECO:0000313" key="2">
    <source>
        <dbReference type="EMBL" id="HIZ38883.1"/>
    </source>
</evidence>
<organism evidence="2 3">
    <name type="scientific">Candidatus Anaerobutyricum stercoris</name>
    <dbReference type="NCBI Taxonomy" id="2838457"/>
    <lineage>
        <taxon>Bacteria</taxon>
        <taxon>Bacillati</taxon>
        <taxon>Bacillota</taxon>
        <taxon>Clostridia</taxon>
        <taxon>Lachnospirales</taxon>
        <taxon>Lachnospiraceae</taxon>
        <taxon>Anaerobutyricum</taxon>
    </lineage>
</organism>
<proteinExistence type="predicted"/>
<evidence type="ECO:0000313" key="3">
    <source>
        <dbReference type="Proteomes" id="UP000824049"/>
    </source>
</evidence>
<feature type="compositionally biased region" description="Polar residues" evidence="1">
    <location>
        <begin position="86"/>
        <end position="97"/>
    </location>
</feature>
<reference evidence="2" key="2">
    <citation type="submission" date="2021-04" db="EMBL/GenBank/DDBJ databases">
        <authorList>
            <person name="Gilroy R."/>
        </authorList>
    </citation>
    <scope>NUCLEOTIDE SEQUENCE</scope>
    <source>
        <strain evidence="2">CHK179-28034</strain>
    </source>
</reference>
<sequence>MLMKVTFESMEELKDFAKMILSGEDGTISKTEGKKTTADVVSAVPAPQVPVQQEVPVQSAPTQAIAPVAAPSTSAAQESAPPRAQQPIQTTVPTAQPSYTMEDLSKAGMTLMDSGRQGELRNLLAQFGVQSLPDLPKEQYGAFATALRGLGAQI</sequence>
<evidence type="ECO:0000256" key="1">
    <source>
        <dbReference type="SAM" id="MobiDB-lite"/>
    </source>
</evidence>
<dbReference type="EMBL" id="DXBR01000036">
    <property type="protein sequence ID" value="HIZ38883.1"/>
    <property type="molecule type" value="Genomic_DNA"/>
</dbReference>
<comment type="caution">
    <text evidence="2">The sequence shown here is derived from an EMBL/GenBank/DDBJ whole genome shotgun (WGS) entry which is preliminary data.</text>
</comment>
<gene>
    <name evidence="2" type="ORF">H9968_03005</name>
</gene>
<dbReference type="AlphaFoldDB" id="A0A9D2EJY0"/>